<dbReference type="GO" id="GO:0000166">
    <property type="term" value="F:nucleotide binding"/>
    <property type="evidence" value="ECO:0007669"/>
    <property type="project" value="InterPro"/>
</dbReference>
<dbReference type="SUPFAM" id="SSF81660">
    <property type="entry name" value="Metal cation-transporting ATPase, ATP-binding domain N"/>
    <property type="match status" value="1"/>
</dbReference>
<accession>A0A1G2MD25</accession>
<evidence type="ECO:0000313" key="2">
    <source>
        <dbReference type="Proteomes" id="UP000178121"/>
    </source>
</evidence>
<name>A0A1G2MD25_9BACT</name>
<gene>
    <name evidence="1" type="ORF">A2849_02745</name>
</gene>
<dbReference type="EMBL" id="MHRI01000003">
    <property type="protein sequence ID" value="OHA21825.1"/>
    <property type="molecule type" value="Genomic_DNA"/>
</dbReference>
<dbReference type="Proteomes" id="UP000178121">
    <property type="component" value="Unassembled WGS sequence"/>
</dbReference>
<proteinExistence type="predicted"/>
<dbReference type="Gene3D" id="3.40.1110.10">
    <property type="entry name" value="Calcium-transporting ATPase, cytoplasmic domain N"/>
    <property type="match status" value="1"/>
</dbReference>
<sequence>MDTTLVTERNASLESEYVIAAVIPVDASESDLLQRAASLYYFADFSAAEALVREAKRRDLPPLPADKLETTPGKGARAIIDGMHVRVGSIHLLVEERIAVPVSFAEKITALAREGKIIIVVLSGRSLSGAIVLTEEPRPFHAISHKRKSFVASPLRTFLDFFRKRRE</sequence>
<reference evidence="1 2" key="1">
    <citation type="journal article" date="2016" name="Nat. Commun.">
        <title>Thousands of microbial genomes shed light on interconnected biogeochemical processes in an aquifer system.</title>
        <authorList>
            <person name="Anantharaman K."/>
            <person name="Brown C.T."/>
            <person name="Hug L.A."/>
            <person name="Sharon I."/>
            <person name="Castelle C.J."/>
            <person name="Probst A.J."/>
            <person name="Thomas B.C."/>
            <person name="Singh A."/>
            <person name="Wilkins M.J."/>
            <person name="Karaoz U."/>
            <person name="Brodie E.L."/>
            <person name="Williams K.H."/>
            <person name="Hubbard S.S."/>
            <person name="Banfield J.F."/>
        </authorList>
    </citation>
    <scope>NUCLEOTIDE SEQUENCE [LARGE SCALE GENOMIC DNA]</scope>
</reference>
<organism evidence="1 2">
    <name type="scientific">Candidatus Taylorbacteria bacterium RIFCSPHIGHO2_01_FULL_51_15</name>
    <dbReference type="NCBI Taxonomy" id="1802304"/>
    <lineage>
        <taxon>Bacteria</taxon>
        <taxon>Candidatus Tayloriibacteriota</taxon>
    </lineage>
</organism>
<evidence type="ECO:0000313" key="1">
    <source>
        <dbReference type="EMBL" id="OHA21825.1"/>
    </source>
</evidence>
<protein>
    <submittedName>
        <fullName evidence="1">Uncharacterized protein</fullName>
    </submittedName>
</protein>
<dbReference type="InterPro" id="IPR023299">
    <property type="entry name" value="ATPase_P-typ_cyto_dom_N"/>
</dbReference>
<dbReference type="AlphaFoldDB" id="A0A1G2MD25"/>
<comment type="caution">
    <text evidence="1">The sequence shown here is derived from an EMBL/GenBank/DDBJ whole genome shotgun (WGS) entry which is preliminary data.</text>
</comment>